<organism evidence="1">
    <name type="scientific">marine sediment metagenome</name>
    <dbReference type="NCBI Taxonomy" id="412755"/>
    <lineage>
        <taxon>unclassified sequences</taxon>
        <taxon>metagenomes</taxon>
        <taxon>ecological metagenomes</taxon>
    </lineage>
</organism>
<protein>
    <submittedName>
        <fullName evidence="1">Uncharacterized protein</fullName>
    </submittedName>
</protein>
<dbReference type="EMBL" id="LAZR01000013">
    <property type="protein sequence ID" value="KKO07193.1"/>
    <property type="molecule type" value="Genomic_DNA"/>
</dbReference>
<proteinExistence type="predicted"/>
<accession>A0A0F9W4L9</accession>
<sequence length="105" mass="11756">MNHNINLPLALFQANQDLCYQTMELTQKSQQAWHIFDSQPYAEGTCIQQTFDKQSALLMGLSEALLGWQVQTTKALLDTVCANSPALYWLYTGTPDAQDTAKKGE</sequence>
<gene>
    <name evidence="1" type="ORF">LCGC14_0057610</name>
</gene>
<name>A0A0F9W4L9_9ZZZZ</name>
<comment type="caution">
    <text evidence="1">The sequence shown here is derived from an EMBL/GenBank/DDBJ whole genome shotgun (WGS) entry which is preliminary data.</text>
</comment>
<evidence type="ECO:0000313" key="1">
    <source>
        <dbReference type="EMBL" id="KKO07193.1"/>
    </source>
</evidence>
<dbReference type="AlphaFoldDB" id="A0A0F9W4L9"/>
<reference evidence="1" key="1">
    <citation type="journal article" date="2015" name="Nature">
        <title>Complex archaea that bridge the gap between prokaryotes and eukaryotes.</title>
        <authorList>
            <person name="Spang A."/>
            <person name="Saw J.H."/>
            <person name="Jorgensen S.L."/>
            <person name="Zaremba-Niedzwiedzka K."/>
            <person name="Martijn J."/>
            <person name="Lind A.E."/>
            <person name="van Eijk R."/>
            <person name="Schleper C."/>
            <person name="Guy L."/>
            <person name="Ettema T.J."/>
        </authorList>
    </citation>
    <scope>NUCLEOTIDE SEQUENCE</scope>
</reference>